<dbReference type="Pfam" id="PF13621">
    <property type="entry name" value="Cupin_8"/>
    <property type="match status" value="1"/>
</dbReference>
<dbReference type="Proteomes" id="UP000614610">
    <property type="component" value="Unassembled WGS sequence"/>
</dbReference>
<dbReference type="PANTHER" id="PTHR12461:SF99">
    <property type="entry name" value="BIFUNCTIONAL PEPTIDASE AND (3S)-LYSYL HYDROXYLASE JMJD7"/>
    <property type="match status" value="1"/>
</dbReference>
<dbReference type="PANTHER" id="PTHR12461">
    <property type="entry name" value="HYPOXIA-INDUCIBLE FACTOR 1 ALPHA INHIBITOR-RELATED"/>
    <property type="match status" value="1"/>
</dbReference>
<dbReference type="InterPro" id="IPR041667">
    <property type="entry name" value="Cupin_8"/>
</dbReference>
<comment type="caution">
    <text evidence="3">The sequence shown here is derived from an EMBL/GenBank/DDBJ whole genome shotgun (WGS) entry which is preliminary data.</text>
</comment>
<protein>
    <recommendedName>
        <fullName evidence="2">JmjC domain-containing protein</fullName>
    </recommendedName>
</protein>
<dbReference type="Gene3D" id="2.60.120.10">
    <property type="entry name" value="Jelly Rolls"/>
    <property type="match status" value="1"/>
</dbReference>
<dbReference type="InterPro" id="IPR003347">
    <property type="entry name" value="JmjC_dom"/>
</dbReference>
<sequence length="367" mass="41550">MDKTKSSKALRTLLESYASLNYPPTSIEYLNIPPTPLAFHQIVSRNRPVIIRNAMTDWPAYTTNKWTPEYLSSTMGDMEVIVAETPKGNADSIVTHEGTRYFVKPHTTSYPLTTFLSLLKSTTTDPNPSTILYAQSQDSNLTSEYFPISQDIPPTIPWVSIALSQRLPDATNIWIGNHHSVSSLHKDPYQNLYGVLLGTKIFYLVSPLGVAGVKEEKVRSATYVRNREGFDIIPDSVSSSNNSDREGEEEEEGNKEEEEEEGIITWPSMSLDEYFSLPESERLTPVEDVSDTDPWKWTKLSAPIRVEVKAGEMLYLPALWYHQVAQTVDEDEEVCVAVNYWYDMDFSGPFVSMVNYVRDMTEVVMNS</sequence>
<feature type="region of interest" description="Disordered" evidence="1">
    <location>
        <begin position="234"/>
        <end position="262"/>
    </location>
</feature>
<dbReference type="EMBL" id="WIWT01000009">
    <property type="protein sequence ID" value="KAF3219461.1"/>
    <property type="molecule type" value="Genomic_DNA"/>
</dbReference>
<dbReference type="SMART" id="SM00558">
    <property type="entry name" value="JmjC"/>
    <property type="match status" value="1"/>
</dbReference>
<dbReference type="InterPro" id="IPR014710">
    <property type="entry name" value="RmlC-like_jellyroll"/>
</dbReference>
<evidence type="ECO:0000313" key="3">
    <source>
        <dbReference type="EMBL" id="KAF3219461.1"/>
    </source>
</evidence>
<dbReference type="OrthoDB" id="415358at2759"/>
<proteinExistence type="predicted"/>
<organism evidence="3 4">
    <name type="scientific">Orbilia oligospora</name>
    <name type="common">Nematode-trapping fungus</name>
    <name type="synonym">Arthrobotrys oligospora</name>
    <dbReference type="NCBI Taxonomy" id="2813651"/>
    <lineage>
        <taxon>Eukaryota</taxon>
        <taxon>Fungi</taxon>
        <taxon>Dikarya</taxon>
        <taxon>Ascomycota</taxon>
        <taxon>Pezizomycotina</taxon>
        <taxon>Orbiliomycetes</taxon>
        <taxon>Orbiliales</taxon>
        <taxon>Orbiliaceae</taxon>
        <taxon>Orbilia</taxon>
    </lineage>
</organism>
<feature type="domain" description="JmjC" evidence="2">
    <location>
        <begin position="132"/>
        <end position="357"/>
    </location>
</feature>
<evidence type="ECO:0000256" key="1">
    <source>
        <dbReference type="SAM" id="MobiDB-lite"/>
    </source>
</evidence>
<gene>
    <name evidence="3" type="ORF">TWF679_010929</name>
</gene>
<evidence type="ECO:0000313" key="4">
    <source>
        <dbReference type="Proteomes" id="UP000614610"/>
    </source>
</evidence>
<accession>A0A8H8VIH5</accession>
<feature type="compositionally biased region" description="Acidic residues" evidence="1">
    <location>
        <begin position="246"/>
        <end position="262"/>
    </location>
</feature>
<dbReference type="AlphaFoldDB" id="A0A8H8VIH5"/>
<dbReference type="SUPFAM" id="SSF51197">
    <property type="entry name" value="Clavaminate synthase-like"/>
    <property type="match status" value="1"/>
</dbReference>
<dbReference type="PROSITE" id="PS51184">
    <property type="entry name" value="JMJC"/>
    <property type="match status" value="1"/>
</dbReference>
<name>A0A8H8VIH5_ORBOL</name>
<evidence type="ECO:0000259" key="2">
    <source>
        <dbReference type="PROSITE" id="PS51184"/>
    </source>
</evidence>
<reference evidence="3" key="1">
    <citation type="submission" date="2019-06" db="EMBL/GenBank/DDBJ databases">
        <authorList>
            <person name="Palmer J.M."/>
        </authorList>
    </citation>
    <scope>NUCLEOTIDE SEQUENCE</scope>
    <source>
        <strain evidence="3">TWF679</strain>
    </source>
</reference>